<dbReference type="InterPro" id="IPR003362">
    <property type="entry name" value="Bact_transf"/>
</dbReference>
<name>X1IER9_9ZZZZ</name>
<proteinExistence type="predicted"/>
<dbReference type="GO" id="GO:0016780">
    <property type="term" value="F:phosphotransferase activity, for other substituted phosphate groups"/>
    <property type="evidence" value="ECO:0007669"/>
    <property type="project" value="TreeGrafter"/>
</dbReference>
<evidence type="ECO:0000313" key="2">
    <source>
        <dbReference type="EMBL" id="GAH64589.1"/>
    </source>
</evidence>
<accession>X1IER9</accession>
<dbReference type="EMBL" id="BARU01030557">
    <property type="protein sequence ID" value="GAH64589.1"/>
    <property type="molecule type" value="Genomic_DNA"/>
</dbReference>
<protein>
    <recommendedName>
        <fullName evidence="1">Bacterial sugar transferase domain-containing protein</fullName>
    </recommendedName>
</protein>
<dbReference type="PANTHER" id="PTHR30576:SF10">
    <property type="entry name" value="SLL5057 PROTEIN"/>
    <property type="match status" value="1"/>
</dbReference>
<feature type="domain" description="Bacterial sugar transferase" evidence="1">
    <location>
        <begin position="1"/>
        <end position="156"/>
    </location>
</feature>
<reference evidence="2" key="1">
    <citation type="journal article" date="2014" name="Front. Microbiol.">
        <title>High frequency of phylogenetically diverse reductive dehalogenase-homologous genes in deep subseafloor sedimentary metagenomes.</title>
        <authorList>
            <person name="Kawai M."/>
            <person name="Futagami T."/>
            <person name="Toyoda A."/>
            <person name="Takaki Y."/>
            <person name="Nishi S."/>
            <person name="Hori S."/>
            <person name="Arai W."/>
            <person name="Tsubouchi T."/>
            <person name="Morono Y."/>
            <person name="Uchiyama I."/>
            <person name="Ito T."/>
            <person name="Fujiyama A."/>
            <person name="Inagaki F."/>
            <person name="Takami H."/>
        </authorList>
    </citation>
    <scope>NUCLEOTIDE SEQUENCE</scope>
    <source>
        <strain evidence="2">Expedition CK06-06</strain>
    </source>
</reference>
<sequence length="162" mass="18817">GPVFYKQKRITKDGKEFYMYKFRTMVIGADKELNQIRDKNEADGLLFKIKKDPRITRVGRIIRRSSIDEIPQIINVLKGELSLIGPRPPLPEEVKKYKKWHGKRLNVKQGITGLWQVTGRSELGFEEGIKLDLYYIQNWSIGMDIKILLKTIPAVLSRRGAY</sequence>
<feature type="non-terminal residue" evidence="2">
    <location>
        <position position="1"/>
    </location>
</feature>
<comment type="caution">
    <text evidence="2">The sequence shown here is derived from an EMBL/GenBank/DDBJ whole genome shotgun (WGS) entry which is preliminary data.</text>
</comment>
<gene>
    <name evidence="2" type="ORF">S03H2_48467</name>
</gene>
<organism evidence="2">
    <name type="scientific">marine sediment metagenome</name>
    <dbReference type="NCBI Taxonomy" id="412755"/>
    <lineage>
        <taxon>unclassified sequences</taxon>
        <taxon>metagenomes</taxon>
        <taxon>ecological metagenomes</taxon>
    </lineage>
</organism>
<dbReference type="AlphaFoldDB" id="X1IER9"/>
<dbReference type="PANTHER" id="PTHR30576">
    <property type="entry name" value="COLANIC BIOSYNTHESIS UDP-GLUCOSE LIPID CARRIER TRANSFERASE"/>
    <property type="match status" value="1"/>
</dbReference>
<evidence type="ECO:0000259" key="1">
    <source>
        <dbReference type="Pfam" id="PF02397"/>
    </source>
</evidence>
<dbReference type="Pfam" id="PF02397">
    <property type="entry name" value="Bac_transf"/>
    <property type="match status" value="1"/>
</dbReference>